<dbReference type="KEGG" id="bpb:bpr_I1620"/>
<dbReference type="SUPFAM" id="SSF55811">
    <property type="entry name" value="Nudix"/>
    <property type="match status" value="1"/>
</dbReference>
<evidence type="ECO:0000259" key="3">
    <source>
        <dbReference type="PROSITE" id="PS51462"/>
    </source>
</evidence>
<name>E0RWI3_BUTPB</name>
<dbReference type="HOGENOM" id="CLU_062658_8_0_9"/>
<comment type="cofactor">
    <cofactor evidence="1">
        <name>Mg(2+)</name>
        <dbReference type="ChEBI" id="CHEBI:18420"/>
    </cofactor>
</comment>
<dbReference type="InterPro" id="IPR015797">
    <property type="entry name" value="NUDIX_hydrolase-like_dom_sf"/>
</dbReference>
<dbReference type="EMBL" id="CP001810">
    <property type="protein sequence ID" value="ADL34357.1"/>
    <property type="molecule type" value="Genomic_DNA"/>
</dbReference>
<dbReference type="PANTHER" id="PTHR11839">
    <property type="entry name" value="UDP/ADP-SUGAR PYROPHOSPHATASE"/>
    <property type="match status" value="1"/>
</dbReference>
<feature type="domain" description="Nudix hydrolase" evidence="3">
    <location>
        <begin position="53"/>
        <end position="200"/>
    </location>
</feature>
<dbReference type="STRING" id="515622.bpr_I1620"/>
<dbReference type="GO" id="GO:0005829">
    <property type="term" value="C:cytosol"/>
    <property type="evidence" value="ECO:0007669"/>
    <property type="project" value="TreeGrafter"/>
</dbReference>
<proteinExistence type="predicted"/>
<dbReference type="Pfam" id="PF00293">
    <property type="entry name" value="NUDIX"/>
    <property type="match status" value="1"/>
</dbReference>
<dbReference type="GO" id="GO:0019693">
    <property type="term" value="P:ribose phosphate metabolic process"/>
    <property type="evidence" value="ECO:0007669"/>
    <property type="project" value="TreeGrafter"/>
</dbReference>
<evidence type="ECO:0000256" key="1">
    <source>
        <dbReference type="ARBA" id="ARBA00001946"/>
    </source>
</evidence>
<dbReference type="eggNOG" id="COG0494">
    <property type="taxonomic scope" value="Bacteria"/>
</dbReference>
<dbReference type="InterPro" id="IPR000086">
    <property type="entry name" value="NUDIX_hydrolase_dom"/>
</dbReference>
<dbReference type="PROSITE" id="PS51462">
    <property type="entry name" value="NUDIX"/>
    <property type="match status" value="1"/>
</dbReference>
<dbReference type="Proteomes" id="UP000001299">
    <property type="component" value="Chromosome 1"/>
</dbReference>
<accession>E0RWI3</accession>
<sequence>MAVSGGNTVSNKNDNLEWKEVKVDHVCQDAWIDFRRCDYELPNGEVIGPVYNYSKHSFSIVVATDENGDFICVRQYRHGIDEITTEFPAGGIEYKEKSNVPYITYDNIIATEDEAFEAAKRELQEETGYVSDDWKHLMTVPANATLSNSRVHIYSAINCRKVSDQELDETEFLYVKNLPEEDLLNRIHGGDFKQSLHILAYYLFKENQK</sequence>
<evidence type="ECO:0000313" key="4">
    <source>
        <dbReference type="EMBL" id="ADL34357.1"/>
    </source>
</evidence>
<keyword evidence="2" id="KW-0378">Hydrolase</keyword>
<dbReference type="GO" id="GO:0006753">
    <property type="term" value="P:nucleoside phosphate metabolic process"/>
    <property type="evidence" value="ECO:0007669"/>
    <property type="project" value="TreeGrafter"/>
</dbReference>
<reference evidence="4 5" key="1">
    <citation type="journal article" date="2010" name="PLoS ONE">
        <title>The glycobiome of the rumen bacterium Butyrivibrio proteoclasticus B316(T) highlights adaptation to a polysaccharide-rich environment.</title>
        <authorList>
            <person name="Kelly W.J."/>
            <person name="Leahy S.C."/>
            <person name="Altermann E."/>
            <person name="Yeoman C.J."/>
            <person name="Dunne J.C."/>
            <person name="Kong Z."/>
            <person name="Pacheco D.M."/>
            <person name="Li D."/>
            <person name="Noel S.J."/>
            <person name="Moon C.D."/>
            <person name="Cookson A.L."/>
            <person name="Attwood G.T."/>
        </authorList>
    </citation>
    <scope>NUCLEOTIDE SEQUENCE [LARGE SCALE GENOMIC DNA]</scope>
    <source>
        <strain evidence="5">ATCC 51982 / DSM 14932 / B316</strain>
    </source>
</reference>
<dbReference type="GO" id="GO:0016787">
    <property type="term" value="F:hydrolase activity"/>
    <property type="evidence" value="ECO:0007669"/>
    <property type="project" value="UniProtKB-KW"/>
</dbReference>
<dbReference type="AlphaFoldDB" id="E0RWI3"/>
<keyword evidence="5" id="KW-1185">Reference proteome</keyword>
<dbReference type="Gene3D" id="3.90.79.10">
    <property type="entry name" value="Nucleoside Triphosphate Pyrophosphohydrolase"/>
    <property type="match status" value="1"/>
</dbReference>
<dbReference type="PANTHER" id="PTHR11839:SF18">
    <property type="entry name" value="NUDIX HYDROLASE DOMAIN-CONTAINING PROTEIN"/>
    <property type="match status" value="1"/>
</dbReference>
<evidence type="ECO:0000256" key="2">
    <source>
        <dbReference type="ARBA" id="ARBA00022801"/>
    </source>
</evidence>
<gene>
    <name evidence="4" type="ordered locus">bpr_I1620</name>
</gene>
<organism evidence="4 5">
    <name type="scientific">Butyrivibrio proteoclasticus (strain ATCC 51982 / DSM 14932 / B316)</name>
    <name type="common">Clostridium proteoclasticum</name>
    <dbReference type="NCBI Taxonomy" id="515622"/>
    <lineage>
        <taxon>Bacteria</taxon>
        <taxon>Bacillati</taxon>
        <taxon>Bacillota</taxon>
        <taxon>Clostridia</taxon>
        <taxon>Lachnospirales</taxon>
        <taxon>Lachnospiraceae</taxon>
        <taxon>Butyrivibrio</taxon>
    </lineage>
</organism>
<dbReference type="CDD" id="cd03424">
    <property type="entry name" value="NUDIX_ADPRase_Nudt5_UGPPase_Nudt14"/>
    <property type="match status" value="1"/>
</dbReference>
<protein>
    <submittedName>
        <fullName evidence="4">NUDIX domain-containing protein</fullName>
    </submittedName>
</protein>
<evidence type="ECO:0000313" key="5">
    <source>
        <dbReference type="Proteomes" id="UP000001299"/>
    </source>
</evidence>